<dbReference type="Gene3D" id="1.20.5.4130">
    <property type="match status" value="1"/>
</dbReference>
<dbReference type="Gene3D" id="1.10.8.430">
    <property type="entry name" value="Helical domain of apoptotic protease-activating factors"/>
    <property type="match status" value="1"/>
</dbReference>
<feature type="domain" description="NB-ARC" evidence="6">
    <location>
        <begin position="171"/>
        <end position="347"/>
    </location>
</feature>
<evidence type="ECO:0000256" key="5">
    <source>
        <dbReference type="ARBA" id="ARBA00022840"/>
    </source>
</evidence>
<dbReference type="KEGG" id="nnu:104611085"/>
<evidence type="ECO:0000256" key="2">
    <source>
        <dbReference type="ARBA" id="ARBA00022737"/>
    </source>
</evidence>
<keyword evidence="10" id="KW-1185">Reference proteome</keyword>
<dbReference type="PANTHER" id="PTHR36766:SF40">
    <property type="entry name" value="DISEASE RESISTANCE PROTEIN RGA3"/>
    <property type="match status" value="1"/>
</dbReference>
<dbReference type="OrthoDB" id="5279713at2759"/>
<dbReference type="eggNOG" id="KOG4658">
    <property type="taxonomic scope" value="Eukaryota"/>
</dbReference>
<dbReference type="GO" id="GO:0051707">
    <property type="term" value="P:response to other organism"/>
    <property type="evidence" value="ECO:0007669"/>
    <property type="project" value="UniProtKB-ARBA"/>
</dbReference>
<dbReference type="Pfam" id="PF23559">
    <property type="entry name" value="WHD_DRP"/>
    <property type="match status" value="1"/>
</dbReference>
<evidence type="ECO:0000313" key="11">
    <source>
        <dbReference type="RefSeq" id="XP_010276307.1"/>
    </source>
</evidence>
<keyword evidence="1" id="KW-0433">Leucine-rich repeat</keyword>
<accession>A0A1U8B9G1</accession>
<dbReference type="AlphaFoldDB" id="A0A1U8B9G1"/>
<dbReference type="FunFam" id="3.40.50.300:FF:001091">
    <property type="entry name" value="Probable disease resistance protein At1g61300"/>
    <property type="match status" value="1"/>
</dbReference>
<dbReference type="InterPro" id="IPR042197">
    <property type="entry name" value="Apaf_helical"/>
</dbReference>
<evidence type="ECO:0000313" key="10">
    <source>
        <dbReference type="Proteomes" id="UP000189703"/>
    </source>
</evidence>
<evidence type="ECO:0000259" key="8">
    <source>
        <dbReference type="Pfam" id="PF23559"/>
    </source>
</evidence>
<evidence type="ECO:0000256" key="4">
    <source>
        <dbReference type="ARBA" id="ARBA00022821"/>
    </source>
</evidence>
<dbReference type="GeneID" id="104611085"/>
<keyword evidence="2" id="KW-0677">Repeat</keyword>
<reference evidence="11" key="1">
    <citation type="submission" date="2025-08" db="UniProtKB">
        <authorList>
            <consortium name="RefSeq"/>
        </authorList>
    </citation>
    <scope>IDENTIFICATION</scope>
</reference>
<dbReference type="SMART" id="SM00369">
    <property type="entry name" value="LRR_TYP"/>
    <property type="match status" value="4"/>
</dbReference>
<evidence type="ECO:0000259" key="9">
    <source>
        <dbReference type="Pfam" id="PF25019"/>
    </source>
</evidence>
<dbReference type="PANTHER" id="PTHR36766">
    <property type="entry name" value="PLANT BROAD-SPECTRUM MILDEW RESISTANCE PROTEIN RPW8"/>
    <property type="match status" value="1"/>
</dbReference>
<dbReference type="Pfam" id="PF18052">
    <property type="entry name" value="Rx_N"/>
    <property type="match status" value="1"/>
</dbReference>
<dbReference type="SUPFAM" id="SSF52540">
    <property type="entry name" value="P-loop containing nucleoside triphosphate hydrolases"/>
    <property type="match status" value="1"/>
</dbReference>
<evidence type="ECO:0000256" key="1">
    <source>
        <dbReference type="ARBA" id="ARBA00022614"/>
    </source>
</evidence>
<dbReference type="Gene3D" id="3.80.10.10">
    <property type="entry name" value="Ribonuclease Inhibitor"/>
    <property type="match status" value="2"/>
</dbReference>
<feature type="domain" description="Disease resistance protein winged helix" evidence="8">
    <location>
        <begin position="432"/>
        <end position="506"/>
    </location>
</feature>
<dbReference type="InterPro" id="IPR002182">
    <property type="entry name" value="NB-ARC"/>
</dbReference>
<dbReference type="FunFam" id="1.10.10.10:FF:000322">
    <property type="entry name" value="Probable disease resistance protein At1g63360"/>
    <property type="match status" value="1"/>
</dbReference>
<evidence type="ECO:0000259" key="7">
    <source>
        <dbReference type="Pfam" id="PF18052"/>
    </source>
</evidence>
<dbReference type="InterPro" id="IPR041118">
    <property type="entry name" value="Rx_N"/>
</dbReference>
<dbReference type="InterPro" id="IPR001611">
    <property type="entry name" value="Leu-rich_rpt"/>
</dbReference>
<dbReference type="GO" id="GO:0005524">
    <property type="term" value="F:ATP binding"/>
    <property type="evidence" value="ECO:0007669"/>
    <property type="project" value="UniProtKB-KW"/>
</dbReference>
<proteinExistence type="predicted"/>
<keyword evidence="3" id="KW-0547">Nucleotide-binding</keyword>
<dbReference type="InterPro" id="IPR003591">
    <property type="entry name" value="Leu-rich_rpt_typical-subtyp"/>
</dbReference>
<keyword evidence="4" id="KW-0611">Plant defense</keyword>
<dbReference type="InterPro" id="IPR058922">
    <property type="entry name" value="WHD_DRP"/>
</dbReference>
<protein>
    <submittedName>
        <fullName evidence="11">Disease resistance protein RGA3</fullName>
    </submittedName>
</protein>
<evidence type="ECO:0000259" key="6">
    <source>
        <dbReference type="Pfam" id="PF00931"/>
    </source>
</evidence>
<dbReference type="Proteomes" id="UP000189703">
    <property type="component" value="Unplaced"/>
</dbReference>
<feature type="domain" description="R13L1/DRL21-like LRR repeat region" evidence="9">
    <location>
        <begin position="699"/>
        <end position="830"/>
    </location>
</feature>
<dbReference type="OMA" id="NECITID"/>
<gene>
    <name evidence="11" type="primary">LOC104611085</name>
</gene>
<dbReference type="Pfam" id="PF00560">
    <property type="entry name" value="LRR_1"/>
    <property type="match status" value="1"/>
</dbReference>
<dbReference type="InterPro" id="IPR036388">
    <property type="entry name" value="WH-like_DNA-bd_sf"/>
</dbReference>
<dbReference type="InterPro" id="IPR056789">
    <property type="entry name" value="LRR_R13L1-DRL21"/>
</dbReference>
<dbReference type="GO" id="GO:0043531">
    <property type="term" value="F:ADP binding"/>
    <property type="evidence" value="ECO:0007669"/>
    <property type="project" value="InterPro"/>
</dbReference>
<dbReference type="InParanoid" id="A0A1U8B9G1"/>
<dbReference type="SUPFAM" id="SSF52058">
    <property type="entry name" value="L domain-like"/>
    <property type="match status" value="1"/>
</dbReference>
<dbReference type="Gene3D" id="1.10.10.10">
    <property type="entry name" value="Winged helix-like DNA-binding domain superfamily/Winged helix DNA-binding domain"/>
    <property type="match status" value="1"/>
</dbReference>
<dbReference type="CDD" id="cd14798">
    <property type="entry name" value="RX-CC_like"/>
    <property type="match status" value="1"/>
</dbReference>
<sequence>MAEALVSILLGEVASIIQQGIQEEIGGLLNARKEVDKLSHTLMTIKAVLNEAEEKQVQDNLVKIWLENLKDIAYEADDVLDEWTTKTLILKEVHTTNFVSCCFWFKKVGLHRGIHRRIKNINQRFDEMSRNRDQLNFQSSSASSLISREPSISRLQTSSLIEESTTFGRDKEKEVIVSQLVSESSRQEKSLIPIISIIGMGGLGKTTLAQSIFNDKSAVNYFENRLWVCVSEPFDKVRIAKEIIKAINKDANIDNDISWEALHNKLSSSLEQKLYLLVLDDMRTEEVSDWEPLKLSLNCGAQGSRILVTTRNGRVAKMLGTTYLHDLEVLSDEDCWSLMSHIAFAERTDEEREMLKGIGIEIAKKCKGLPLSAKTIGSLLRFKKPTKQDWQFVLESSIWESKEIKTHVLPSLLLSYYDLPSDLKQCFVYCAIFPKDQWINKDKLIKLWMSQGFLIDSSSSSEKTMEMIGEEHFDILATRSFFQDLRKDDDGNIDKCKMHDLVHGFAQFLANKECCILNISDNIAQQLIYNRARHLTLTRNDDDDSGVGERIIPPPVYRATNLRTLQLIPWMKSGFSDIFHQLTCLRALNLENTHIEGLPSKIEKLIHLRYLNLSWNTELKELPETIGNLHNLQSLELNSCWKLCKLPEGIVKLTKMRHLEIEDTEELQYLPQGIGRLDSLCRLPKFIISGNSGGRGCTIKELKNLKFLQGKIEIRGLGRLKGENEANDAALKNKQHIHTLHLYFDGDDGQVVDRVEEKMDSILEGLEPHQKLEGLTLNGFLGTKLASWMVRDDGLPNLRFLKLGGCKNLTKLPPALGKLPSLQRLSISGMHEIKYMFSGINEANASQSTDGGAKKVFPELIHLDINDMKNLEAWDLDTEETNERQTTSITLMPRLSVLYVHHCPKLKVLPRRIFPAAEALRILSIWHCPQLTWTSSSSLLEQLEELELHGDAGAFSRSLPSSNKIKTLKINFSPFDLLPESLEKFTALETLSIGNCDSIVSIPEEMQRVTSLQKLEIYGCPRLQEGCKGEVGEDWKKICHVPHIKIGHRRIK</sequence>
<name>A0A1U8B9G1_NELNU</name>
<dbReference type="RefSeq" id="XP_010276307.1">
    <property type="nucleotide sequence ID" value="XM_010278005.1"/>
</dbReference>
<dbReference type="InterPro" id="IPR027417">
    <property type="entry name" value="P-loop_NTPase"/>
</dbReference>
<organism evidence="10 11">
    <name type="scientific">Nelumbo nucifera</name>
    <name type="common">Sacred lotus</name>
    <dbReference type="NCBI Taxonomy" id="4432"/>
    <lineage>
        <taxon>Eukaryota</taxon>
        <taxon>Viridiplantae</taxon>
        <taxon>Streptophyta</taxon>
        <taxon>Embryophyta</taxon>
        <taxon>Tracheophyta</taxon>
        <taxon>Spermatophyta</taxon>
        <taxon>Magnoliopsida</taxon>
        <taxon>Proteales</taxon>
        <taxon>Nelumbonaceae</taxon>
        <taxon>Nelumbo</taxon>
    </lineage>
</organism>
<dbReference type="InterPro" id="IPR032675">
    <property type="entry name" value="LRR_dom_sf"/>
</dbReference>
<evidence type="ECO:0000256" key="3">
    <source>
        <dbReference type="ARBA" id="ARBA00022741"/>
    </source>
</evidence>
<dbReference type="GO" id="GO:0006952">
    <property type="term" value="P:defense response"/>
    <property type="evidence" value="ECO:0007669"/>
    <property type="project" value="UniProtKB-KW"/>
</dbReference>
<dbReference type="Pfam" id="PF00931">
    <property type="entry name" value="NB-ARC"/>
    <property type="match status" value="1"/>
</dbReference>
<dbReference type="InterPro" id="IPR038005">
    <property type="entry name" value="RX-like_CC"/>
</dbReference>
<dbReference type="Gene3D" id="3.40.50.300">
    <property type="entry name" value="P-loop containing nucleotide triphosphate hydrolases"/>
    <property type="match status" value="1"/>
</dbReference>
<keyword evidence="5" id="KW-0067">ATP-binding</keyword>
<dbReference type="Pfam" id="PF25019">
    <property type="entry name" value="LRR_R13L1-DRL21"/>
    <property type="match status" value="1"/>
</dbReference>
<dbReference type="PRINTS" id="PR00364">
    <property type="entry name" value="DISEASERSIST"/>
</dbReference>
<feature type="domain" description="Disease resistance N-terminal" evidence="7">
    <location>
        <begin position="6"/>
        <end position="91"/>
    </location>
</feature>
<dbReference type="SUPFAM" id="SSF52047">
    <property type="entry name" value="RNI-like"/>
    <property type="match status" value="1"/>
</dbReference>